<accession>V2Y586</accession>
<organism evidence="8 9">
    <name type="scientific">Moniliophthora roreri (strain MCA 2997)</name>
    <name type="common">Cocoa frosty pod rot fungus</name>
    <name type="synonym">Crinipellis roreri</name>
    <dbReference type="NCBI Taxonomy" id="1381753"/>
    <lineage>
        <taxon>Eukaryota</taxon>
        <taxon>Fungi</taxon>
        <taxon>Dikarya</taxon>
        <taxon>Basidiomycota</taxon>
        <taxon>Agaricomycotina</taxon>
        <taxon>Agaricomycetes</taxon>
        <taxon>Agaricomycetidae</taxon>
        <taxon>Agaricales</taxon>
        <taxon>Marasmiineae</taxon>
        <taxon>Marasmiaceae</taxon>
        <taxon>Moniliophthora</taxon>
    </lineage>
</organism>
<dbReference type="Proteomes" id="UP000017559">
    <property type="component" value="Unassembled WGS sequence"/>
</dbReference>
<dbReference type="Pfam" id="PF08652">
    <property type="entry name" value="RAI1"/>
    <property type="match status" value="1"/>
</dbReference>
<keyword evidence="6" id="KW-0378">Hydrolase</keyword>
<dbReference type="InterPro" id="IPR039039">
    <property type="entry name" value="RAI1-like_fam"/>
</dbReference>
<dbReference type="GO" id="GO:0046872">
    <property type="term" value="F:metal ion binding"/>
    <property type="evidence" value="ECO:0007669"/>
    <property type="project" value="UniProtKB-KW"/>
</dbReference>
<dbReference type="OrthoDB" id="5853397at2759"/>
<comment type="similarity">
    <text evidence="2 6">Belongs to the DXO/Dom3Z family.</text>
</comment>
<dbReference type="EC" id="3.6.1.-" evidence="6"/>
<dbReference type="GO" id="GO:0000166">
    <property type="term" value="F:nucleotide binding"/>
    <property type="evidence" value="ECO:0007669"/>
    <property type="project" value="UniProtKB-KW"/>
</dbReference>
<dbReference type="GO" id="GO:0110155">
    <property type="term" value="P:NAD-cap decapping"/>
    <property type="evidence" value="ECO:0007669"/>
    <property type="project" value="TreeGrafter"/>
</dbReference>
<protein>
    <recommendedName>
        <fullName evidence="6">Decapping nuclease</fullName>
        <ecNumber evidence="6">3.6.1.-</ecNumber>
    </recommendedName>
</protein>
<keyword evidence="6" id="KW-0547">Nucleotide-binding</keyword>
<evidence type="ECO:0000256" key="4">
    <source>
        <dbReference type="ARBA" id="ARBA00044692"/>
    </source>
</evidence>
<dbReference type="GO" id="GO:0005634">
    <property type="term" value="C:nucleus"/>
    <property type="evidence" value="ECO:0007669"/>
    <property type="project" value="UniProtKB-SubCell"/>
</dbReference>
<comment type="function">
    <text evidence="6">Decapping enzyme for NAD-capped RNAs: specifically hydrolyzes the nicotinamide adenine dinucleotide (NAD) cap from a subset of RNAs by removing the entire NAD moiety from the 5'-end of an NAD-capped RNA.</text>
</comment>
<keyword evidence="9" id="KW-1185">Reference proteome</keyword>
<reference evidence="8 9" key="1">
    <citation type="journal article" date="2014" name="BMC Genomics">
        <title>Genome and secretome analysis of the hemibiotrophic fungal pathogen, Moniliophthora roreri, which causes frosty pod rot disease of cacao: mechanisms of the biotrophic and necrotrophic phases.</title>
        <authorList>
            <person name="Meinhardt L.W."/>
            <person name="Costa G.G.L."/>
            <person name="Thomazella D.P.T."/>
            <person name="Teixeira P.J.P.L."/>
            <person name="Carazzolle M.F."/>
            <person name="Schuster S.C."/>
            <person name="Carlson J.E."/>
            <person name="Guiltinan M.J."/>
            <person name="Mieczkowski P."/>
            <person name="Farmer A."/>
            <person name="Ramaraj T."/>
            <person name="Crozier J."/>
            <person name="Davis R.E."/>
            <person name="Shao J."/>
            <person name="Melnick R.L."/>
            <person name="Pereira G.A.G."/>
            <person name="Bailey B.A."/>
        </authorList>
    </citation>
    <scope>NUCLEOTIDE SEQUENCE [LARGE SCALE GENOMIC DNA]</scope>
    <source>
        <strain evidence="8 9">MCA 2997</strain>
    </source>
</reference>
<dbReference type="GO" id="GO:0034353">
    <property type="term" value="F:mRNA 5'-diphosphatase activity"/>
    <property type="evidence" value="ECO:0007669"/>
    <property type="project" value="TreeGrafter"/>
</dbReference>
<dbReference type="EMBL" id="AWSO01000881">
    <property type="protein sequence ID" value="ESK86829.1"/>
    <property type="molecule type" value="Genomic_DNA"/>
</dbReference>
<keyword evidence="6" id="KW-0479">Metal-binding</keyword>
<keyword evidence="6" id="KW-0694">RNA-binding</keyword>
<dbReference type="GO" id="GO:0005829">
    <property type="term" value="C:cytosol"/>
    <property type="evidence" value="ECO:0007669"/>
    <property type="project" value="TreeGrafter"/>
</dbReference>
<dbReference type="HOGENOM" id="CLU_776311_0_0_1"/>
<dbReference type="AlphaFoldDB" id="V2Y586"/>
<dbReference type="GO" id="GO:0003723">
    <property type="term" value="F:RNA binding"/>
    <property type="evidence" value="ECO:0007669"/>
    <property type="project" value="UniProtKB-KW"/>
</dbReference>
<keyword evidence="6" id="KW-0540">Nuclease</keyword>
<dbReference type="KEGG" id="mrr:Moror_15101"/>
<evidence type="ECO:0000256" key="1">
    <source>
        <dbReference type="ARBA" id="ARBA00001968"/>
    </source>
</evidence>
<name>V2Y586_MONRO</name>
<keyword evidence="6" id="KW-0539">Nucleus</keyword>
<evidence type="ECO:0000256" key="5">
    <source>
        <dbReference type="ARBA" id="ARBA00048124"/>
    </source>
</evidence>
<evidence type="ECO:0000256" key="2">
    <source>
        <dbReference type="ARBA" id="ARBA00006562"/>
    </source>
</evidence>
<comment type="catalytic activity">
    <reaction evidence="4">
        <text>a 5'-end triphospho-ribonucleoside in mRNA + H2O = a 5'-end phospho-ribonucleoside in mRNA + diphosphate + H(+)</text>
        <dbReference type="Rhea" id="RHEA:78683"/>
        <dbReference type="Rhea" id="RHEA-COMP:15692"/>
        <dbReference type="Rhea" id="RHEA-COMP:17164"/>
        <dbReference type="ChEBI" id="CHEBI:15377"/>
        <dbReference type="ChEBI" id="CHEBI:15378"/>
        <dbReference type="ChEBI" id="CHEBI:33019"/>
        <dbReference type="ChEBI" id="CHEBI:138282"/>
        <dbReference type="ChEBI" id="CHEBI:167618"/>
    </reaction>
    <physiologicalReaction direction="left-to-right" evidence="4">
        <dbReference type="Rhea" id="RHEA:78684"/>
    </physiologicalReaction>
</comment>
<sequence length="354" mass="40509">MMPTAVPRLGDCKLIAHMSLEEDGSYTVNDDRNMRLLTTSAASRRVVYLYPRMDEIRQIRPSWAFTQPKYIDSVVWSCIATGRDDLLRAGNGIVTRRGILSRIFLGDFPITLHVSYIDGNLYMEEDRPDLRRDCWKAHNFTRNDATGMAFEETFSKIKPSDDTSSQGKSSFGAQWANVVSRSFGSMNLIFSGEVDAVKDWRAGCDWFERRIELKCKLVGTKVPYDRWHMQSYLLGVPEIFVGYHTWNLQISHTDTIRTAEIKTHKFDGHIARGYRALSSLRSYISREQSNSTDDTIWRVTVDNGRLANVQKLSPSEAETVKKRREDSSRTPIERIGIVPKSMIDALRDKGSVYN</sequence>
<comment type="caution">
    <text evidence="8">The sequence shown here is derived from an EMBL/GenBank/DDBJ whole genome shotgun (WGS) entry which is preliminary data.</text>
</comment>
<dbReference type="PANTHER" id="PTHR12395">
    <property type="entry name" value="DOM-3 RELATED"/>
    <property type="match status" value="1"/>
</dbReference>
<dbReference type="GO" id="GO:0004518">
    <property type="term" value="F:nuclease activity"/>
    <property type="evidence" value="ECO:0007669"/>
    <property type="project" value="UniProtKB-KW"/>
</dbReference>
<gene>
    <name evidence="8" type="ORF">Moror_15101</name>
</gene>
<evidence type="ECO:0000259" key="7">
    <source>
        <dbReference type="Pfam" id="PF08652"/>
    </source>
</evidence>
<dbReference type="PANTHER" id="PTHR12395:SF9">
    <property type="entry name" value="DECAPPING AND EXORIBONUCLEASE PROTEIN"/>
    <property type="match status" value="1"/>
</dbReference>
<evidence type="ECO:0000313" key="8">
    <source>
        <dbReference type="EMBL" id="ESK86829.1"/>
    </source>
</evidence>
<dbReference type="GO" id="GO:0000956">
    <property type="term" value="P:nuclear-transcribed mRNA catabolic process"/>
    <property type="evidence" value="ECO:0007669"/>
    <property type="project" value="TreeGrafter"/>
</dbReference>
<proteinExistence type="inferred from homology"/>
<evidence type="ECO:0000256" key="6">
    <source>
        <dbReference type="RuleBase" id="RU367113"/>
    </source>
</evidence>
<comment type="catalytic activity">
    <reaction evidence="3">
        <text>a 5'-end (N(7)-methyl 5'-triphosphoguanosine)-ribonucleoside-ribonucleotide in mRNA + H2O = a (N(7)-methyl 5'-triphosphoguanosine)-nucleoside + a 5'-end phospho-ribonucleoside in mRNA + H(+)</text>
        <dbReference type="Rhea" id="RHEA:66928"/>
        <dbReference type="Rhea" id="RHEA-COMP:15692"/>
        <dbReference type="Rhea" id="RHEA-COMP:17313"/>
        <dbReference type="ChEBI" id="CHEBI:15377"/>
        <dbReference type="ChEBI" id="CHEBI:15378"/>
        <dbReference type="ChEBI" id="CHEBI:138282"/>
        <dbReference type="ChEBI" id="CHEBI:172876"/>
        <dbReference type="ChEBI" id="CHEBI:172877"/>
    </reaction>
    <physiologicalReaction direction="left-to-right" evidence="3">
        <dbReference type="Rhea" id="RHEA:66929"/>
    </physiologicalReaction>
</comment>
<evidence type="ECO:0000256" key="3">
    <source>
        <dbReference type="ARBA" id="ARBA00044676"/>
    </source>
</evidence>
<comment type="subcellular location">
    <subcellularLocation>
        <location evidence="6">Nucleus</location>
    </subcellularLocation>
</comment>
<comment type="catalytic activity">
    <reaction evidence="5">
        <text>a 5'-end NAD(+)-phospho-ribonucleoside in mRNA + H2O = a 5'-end phospho-ribonucleoside in mRNA + NAD(+) + H(+)</text>
        <dbReference type="Rhea" id="RHEA:60880"/>
        <dbReference type="Rhea" id="RHEA-COMP:15692"/>
        <dbReference type="Rhea" id="RHEA-COMP:15698"/>
        <dbReference type="ChEBI" id="CHEBI:15377"/>
        <dbReference type="ChEBI" id="CHEBI:15378"/>
        <dbReference type="ChEBI" id="CHEBI:57540"/>
        <dbReference type="ChEBI" id="CHEBI:138282"/>
        <dbReference type="ChEBI" id="CHEBI:144029"/>
    </reaction>
    <physiologicalReaction direction="left-to-right" evidence="5">
        <dbReference type="Rhea" id="RHEA:60881"/>
    </physiologicalReaction>
</comment>
<comment type="cofactor">
    <cofactor evidence="1 6">
        <name>a divalent metal cation</name>
        <dbReference type="ChEBI" id="CHEBI:60240"/>
    </cofactor>
</comment>
<evidence type="ECO:0000313" key="9">
    <source>
        <dbReference type="Proteomes" id="UP000017559"/>
    </source>
</evidence>
<feature type="domain" description="RAI1-like" evidence="7">
    <location>
        <begin position="12"/>
        <end position="313"/>
    </location>
</feature>
<dbReference type="InterPro" id="IPR013961">
    <property type="entry name" value="RAI1"/>
</dbReference>
<dbReference type="STRING" id="1381753.V2Y586"/>